<dbReference type="Gene3D" id="4.10.60.10">
    <property type="entry name" value="Zinc finger, CCHC-type"/>
    <property type="match status" value="1"/>
</dbReference>
<evidence type="ECO:0000313" key="5">
    <source>
        <dbReference type="Proteomes" id="UP001370490"/>
    </source>
</evidence>
<dbReference type="PROSITE" id="PS50158">
    <property type="entry name" value="ZF_CCHC"/>
    <property type="match status" value="1"/>
</dbReference>
<sequence length="377" mass="42729">MGSRTNFYKNPSISYKRDFNLSSVLQNLRAYNIATGNASPFDKPPPEPTHEASDNRKRRRHERLLQPPEPNRKVQEHDGPMSHQDYIKKRRQRGFNFGSKSGDKSISDLEEKQVSSNLDQADAVTERVKSRIEQRFPLPGEPICVVCGRYGEYICNETDDDICSIDCKTELLKGRIVDALQKPSNEHSLVVASSGPKGISEIPMTGEDTWDYDRHRWSRRRSSLCTYECWKCNRPGHLAEDCLVSTSNAQSQEALGQNKFNHITRNLLGLYKRCHQIGKNSSAANCNACRSSLSLAACLNCSAILCDNAGHLNEHVMAHPSHQQYYSFKLKRLERCGTFDNLGHRINCLSADVDGSAYIIQKHRQGNKHVQLSDFIF</sequence>
<keyword evidence="1" id="KW-0862">Zinc</keyword>
<name>A0AAN8ZEJ4_9MAGN</name>
<feature type="domain" description="CCHC-type" evidence="3">
    <location>
        <begin position="229"/>
        <end position="242"/>
    </location>
</feature>
<dbReference type="GO" id="GO:0003676">
    <property type="term" value="F:nucleic acid binding"/>
    <property type="evidence" value="ECO:0007669"/>
    <property type="project" value="InterPro"/>
</dbReference>
<feature type="compositionally biased region" description="Basic and acidic residues" evidence="2">
    <location>
        <begin position="101"/>
        <end position="113"/>
    </location>
</feature>
<dbReference type="AlphaFoldDB" id="A0AAN8ZEJ4"/>
<dbReference type="GO" id="GO:0008270">
    <property type="term" value="F:zinc ion binding"/>
    <property type="evidence" value="ECO:0007669"/>
    <property type="project" value="UniProtKB-KW"/>
</dbReference>
<keyword evidence="1" id="KW-0479">Metal-binding</keyword>
<dbReference type="Pfam" id="PF04438">
    <property type="entry name" value="zf-HIT"/>
    <property type="match status" value="1"/>
</dbReference>
<feature type="region of interest" description="Disordered" evidence="2">
    <location>
        <begin position="36"/>
        <end position="123"/>
    </location>
</feature>
<feature type="compositionally biased region" description="Basic and acidic residues" evidence="2">
    <location>
        <begin position="44"/>
        <end position="55"/>
    </location>
</feature>
<protein>
    <submittedName>
        <fullName evidence="4">Zinc finger, HIT-type</fullName>
    </submittedName>
</protein>
<feature type="compositionally biased region" description="Basic and acidic residues" evidence="2">
    <location>
        <begin position="70"/>
        <end position="80"/>
    </location>
</feature>
<evidence type="ECO:0000256" key="2">
    <source>
        <dbReference type="SAM" id="MobiDB-lite"/>
    </source>
</evidence>
<dbReference type="SUPFAM" id="SSF57756">
    <property type="entry name" value="Retrovirus zinc finger-like domains"/>
    <property type="match status" value="1"/>
</dbReference>
<dbReference type="EMBL" id="JBAMMX010000008">
    <property type="protein sequence ID" value="KAK6935191.1"/>
    <property type="molecule type" value="Genomic_DNA"/>
</dbReference>
<dbReference type="InterPro" id="IPR036875">
    <property type="entry name" value="Znf_CCHC_sf"/>
</dbReference>
<evidence type="ECO:0000256" key="1">
    <source>
        <dbReference type="PROSITE-ProRule" id="PRU00047"/>
    </source>
</evidence>
<organism evidence="4 5">
    <name type="scientific">Dillenia turbinata</name>
    <dbReference type="NCBI Taxonomy" id="194707"/>
    <lineage>
        <taxon>Eukaryota</taxon>
        <taxon>Viridiplantae</taxon>
        <taxon>Streptophyta</taxon>
        <taxon>Embryophyta</taxon>
        <taxon>Tracheophyta</taxon>
        <taxon>Spermatophyta</taxon>
        <taxon>Magnoliopsida</taxon>
        <taxon>eudicotyledons</taxon>
        <taxon>Gunneridae</taxon>
        <taxon>Pentapetalae</taxon>
        <taxon>Dilleniales</taxon>
        <taxon>Dilleniaceae</taxon>
        <taxon>Dillenia</taxon>
    </lineage>
</organism>
<evidence type="ECO:0000259" key="3">
    <source>
        <dbReference type="PROSITE" id="PS50158"/>
    </source>
</evidence>
<dbReference type="InterPro" id="IPR001878">
    <property type="entry name" value="Znf_CCHC"/>
</dbReference>
<dbReference type="PANTHER" id="PTHR48453:SF1">
    <property type="entry name" value="CCHC-TYPE DOMAIN-CONTAINING PROTEIN"/>
    <property type="match status" value="1"/>
</dbReference>
<dbReference type="PANTHER" id="PTHR48453">
    <property type="entry name" value="CCHC-TYPE DOMAIN-CONTAINING PROTEIN"/>
    <property type="match status" value="1"/>
</dbReference>
<keyword evidence="1" id="KW-0863">Zinc-finger</keyword>
<dbReference type="CDD" id="cd23022">
    <property type="entry name" value="zf-HIT_DDX59"/>
    <property type="match status" value="1"/>
</dbReference>
<comment type="caution">
    <text evidence="4">The sequence shown here is derived from an EMBL/GenBank/DDBJ whole genome shotgun (WGS) entry which is preliminary data.</text>
</comment>
<dbReference type="Gene3D" id="3.30.60.220">
    <property type="match status" value="1"/>
</dbReference>
<dbReference type="InterPro" id="IPR007529">
    <property type="entry name" value="Znf_HIT"/>
</dbReference>
<proteinExistence type="predicted"/>
<reference evidence="4 5" key="1">
    <citation type="submission" date="2023-12" db="EMBL/GenBank/DDBJ databases">
        <title>A high-quality genome assembly for Dillenia turbinata (Dilleniales).</title>
        <authorList>
            <person name="Chanderbali A."/>
        </authorList>
    </citation>
    <scope>NUCLEOTIDE SEQUENCE [LARGE SCALE GENOMIC DNA]</scope>
    <source>
        <strain evidence="4">LSX21</strain>
        <tissue evidence="4">Leaf</tissue>
    </source>
</reference>
<keyword evidence="5" id="KW-1185">Reference proteome</keyword>
<gene>
    <name evidence="4" type="ORF">RJ641_035346</name>
</gene>
<dbReference type="Proteomes" id="UP001370490">
    <property type="component" value="Unassembled WGS sequence"/>
</dbReference>
<accession>A0AAN8ZEJ4</accession>
<evidence type="ECO:0000313" key="4">
    <source>
        <dbReference type="EMBL" id="KAK6935191.1"/>
    </source>
</evidence>